<evidence type="ECO:0008006" key="7">
    <source>
        <dbReference type="Google" id="ProtNLM"/>
    </source>
</evidence>
<dbReference type="RefSeq" id="WP_338536624.1">
    <property type="nucleotide sequence ID" value="NZ_AP028654.1"/>
</dbReference>
<reference evidence="5 6" key="1">
    <citation type="submission" date="2023-08" db="EMBL/GenBank/DDBJ databases">
        <title>Helicovermis profunda gen. nov., sp. nov., a novel mesophilic, fermentative bacterium within the Bacillota from a deep-sea hydrothermal vent chimney.</title>
        <authorList>
            <person name="Miyazaki U."/>
            <person name="Mizutani D."/>
            <person name="Hashimoto Y."/>
            <person name="Tame A."/>
            <person name="Sawayama S."/>
            <person name="Miyazaki J."/>
            <person name="Takai K."/>
            <person name="Nakagawa S."/>
        </authorList>
    </citation>
    <scope>NUCLEOTIDE SEQUENCE [LARGE SCALE GENOMIC DNA]</scope>
    <source>
        <strain evidence="5 6">S502</strain>
    </source>
</reference>
<dbReference type="GO" id="GO:0016020">
    <property type="term" value="C:membrane"/>
    <property type="evidence" value="ECO:0007669"/>
    <property type="project" value="InterPro"/>
</dbReference>
<dbReference type="PANTHER" id="PTHR43155">
    <property type="entry name" value="CYCLIC DI-GMP PHOSPHODIESTERASE PA4108-RELATED"/>
    <property type="match status" value="1"/>
</dbReference>
<keyword evidence="1" id="KW-0472">Membrane</keyword>
<dbReference type="InterPro" id="IPR007892">
    <property type="entry name" value="CHASE4"/>
</dbReference>
<gene>
    <name evidence="5" type="ORF">HLPR_06290</name>
</gene>
<dbReference type="InterPro" id="IPR037522">
    <property type="entry name" value="HD_GYP_dom"/>
</dbReference>
<organism evidence="5 6">
    <name type="scientific">Helicovermis profundi</name>
    <dbReference type="NCBI Taxonomy" id="3065157"/>
    <lineage>
        <taxon>Bacteria</taxon>
        <taxon>Bacillati</taxon>
        <taxon>Bacillota</taxon>
        <taxon>Clostridia</taxon>
        <taxon>Helicovermis</taxon>
    </lineage>
</organism>
<feature type="domain" description="HD" evidence="3">
    <location>
        <begin position="348"/>
        <end position="468"/>
    </location>
</feature>
<proteinExistence type="predicted"/>
<evidence type="ECO:0000313" key="5">
    <source>
        <dbReference type="EMBL" id="BEP28298.1"/>
    </source>
</evidence>
<feature type="domain" description="HAMP" evidence="2">
    <location>
        <begin position="269"/>
        <end position="324"/>
    </location>
</feature>
<evidence type="ECO:0000259" key="2">
    <source>
        <dbReference type="PROSITE" id="PS50885"/>
    </source>
</evidence>
<dbReference type="Gene3D" id="1.10.3210.10">
    <property type="entry name" value="Hypothetical protein af1432"/>
    <property type="match status" value="1"/>
</dbReference>
<dbReference type="Pfam" id="PF05228">
    <property type="entry name" value="CHASE4"/>
    <property type="match status" value="1"/>
</dbReference>
<feature type="transmembrane region" description="Helical" evidence="1">
    <location>
        <begin position="6"/>
        <end position="27"/>
    </location>
</feature>
<evidence type="ECO:0000259" key="4">
    <source>
        <dbReference type="PROSITE" id="PS51832"/>
    </source>
</evidence>
<dbReference type="PROSITE" id="PS51831">
    <property type="entry name" value="HD"/>
    <property type="match status" value="1"/>
</dbReference>
<accession>A0AAU9E1W2</accession>
<dbReference type="CDD" id="cd00077">
    <property type="entry name" value="HDc"/>
    <property type="match status" value="1"/>
</dbReference>
<keyword evidence="6" id="KW-1185">Reference proteome</keyword>
<dbReference type="Pfam" id="PF13487">
    <property type="entry name" value="HD_5"/>
    <property type="match status" value="1"/>
</dbReference>
<dbReference type="InterPro" id="IPR006675">
    <property type="entry name" value="HDIG_dom"/>
</dbReference>
<dbReference type="SUPFAM" id="SSF109604">
    <property type="entry name" value="HD-domain/PDEase-like"/>
    <property type="match status" value="1"/>
</dbReference>
<evidence type="ECO:0000313" key="6">
    <source>
        <dbReference type="Proteomes" id="UP001321786"/>
    </source>
</evidence>
<dbReference type="PROSITE" id="PS50885">
    <property type="entry name" value="HAMP"/>
    <property type="match status" value="1"/>
</dbReference>
<keyword evidence="1" id="KW-1133">Transmembrane helix</keyword>
<name>A0AAU9E1W2_9FIRM</name>
<keyword evidence="1" id="KW-0812">Transmembrane</keyword>
<evidence type="ECO:0000259" key="3">
    <source>
        <dbReference type="PROSITE" id="PS51831"/>
    </source>
</evidence>
<dbReference type="PROSITE" id="PS51832">
    <property type="entry name" value="HD_GYP"/>
    <property type="match status" value="1"/>
</dbReference>
<sequence>MYKNIRQIIIYIMVIALTFIIITTSYINNKAWDEILNNFVNEKTDQTNYFFSKINSDLNSILENNAYWSEAEENLLMKNEAWLKENATEYVVKSNALNIDFMFISNEDKSYQEVYGSNLKNLFINSSIYNSTLVDNNNNNIILWKDSLAYFVNSSPFLSNDLKRPLGIYAVGRKIDTKELDTLKDILGKNQITYISITPLAKYPNIFTHDFRIIKVSIPVKYGENSAFVNINFNLPIYNYLFKKHHYNLLMLIFLFSTFVITTELYFFKKISIYLTGTIKIIKRISKGNFNEKLYSRNNTFIPELTDLSTAINNMSSNIENKIEQIDYRYLQMIDLVVNAMEVNDSYTHEHSHNVSKHALRIAKVINYDDLESVEIAGKFHDIGKISVPSAILNKPGKLTKEEYEIIKKHPEEGYKIIKNSDFNQFIKDGVLYHHEKYNGMGYPKGLKGDQIPFIAQIIAVADVYDALTSNRAYRKSMTKNNAISIMKEEKGKQLNPELVDIFINIIKNE</sequence>
<dbReference type="PANTHER" id="PTHR43155:SF2">
    <property type="entry name" value="CYCLIC DI-GMP PHOSPHODIESTERASE PA4108"/>
    <property type="match status" value="1"/>
</dbReference>
<dbReference type="InterPro" id="IPR003607">
    <property type="entry name" value="HD/PDEase_dom"/>
</dbReference>
<dbReference type="GO" id="GO:0007165">
    <property type="term" value="P:signal transduction"/>
    <property type="evidence" value="ECO:0007669"/>
    <property type="project" value="InterPro"/>
</dbReference>
<dbReference type="Gene3D" id="6.10.340.10">
    <property type="match status" value="1"/>
</dbReference>
<dbReference type="Proteomes" id="UP001321786">
    <property type="component" value="Chromosome"/>
</dbReference>
<feature type="transmembrane region" description="Helical" evidence="1">
    <location>
        <begin position="249"/>
        <end position="268"/>
    </location>
</feature>
<dbReference type="SMART" id="SM00471">
    <property type="entry name" value="HDc"/>
    <property type="match status" value="1"/>
</dbReference>
<evidence type="ECO:0000256" key="1">
    <source>
        <dbReference type="SAM" id="Phobius"/>
    </source>
</evidence>
<feature type="domain" description="HD-GYP" evidence="4">
    <location>
        <begin position="326"/>
        <end position="510"/>
    </location>
</feature>
<dbReference type="EMBL" id="AP028654">
    <property type="protein sequence ID" value="BEP28298.1"/>
    <property type="molecule type" value="Genomic_DNA"/>
</dbReference>
<dbReference type="NCBIfam" id="TIGR00277">
    <property type="entry name" value="HDIG"/>
    <property type="match status" value="1"/>
</dbReference>
<dbReference type="AlphaFoldDB" id="A0AAU9E1W2"/>
<dbReference type="KEGG" id="hprf:HLPR_06290"/>
<dbReference type="InterPro" id="IPR003660">
    <property type="entry name" value="HAMP_dom"/>
</dbReference>
<dbReference type="InterPro" id="IPR006674">
    <property type="entry name" value="HD_domain"/>
</dbReference>
<protein>
    <recommendedName>
        <fullName evidence="7">HD-GYP domain-containing protein</fullName>
    </recommendedName>
</protein>